<dbReference type="EMBL" id="JATAAI010000003">
    <property type="protein sequence ID" value="KAK1747037.1"/>
    <property type="molecule type" value="Genomic_DNA"/>
</dbReference>
<evidence type="ECO:0000313" key="6">
    <source>
        <dbReference type="Proteomes" id="UP001224775"/>
    </source>
</evidence>
<dbReference type="SMART" id="SM00185">
    <property type="entry name" value="ARM"/>
    <property type="match status" value="5"/>
</dbReference>
<name>A0AAD8YKN9_9STRA</name>
<reference evidence="5" key="1">
    <citation type="submission" date="2023-06" db="EMBL/GenBank/DDBJ databases">
        <title>Survivors Of The Sea: Transcriptome response of Skeletonema marinoi to long-term dormancy.</title>
        <authorList>
            <person name="Pinder M.I.M."/>
            <person name="Kourtchenko O."/>
            <person name="Robertson E.K."/>
            <person name="Larsson T."/>
            <person name="Maumus F."/>
            <person name="Osuna-Cruz C.M."/>
            <person name="Vancaester E."/>
            <person name="Stenow R."/>
            <person name="Vandepoele K."/>
            <person name="Ploug H."/>
            <person name="Bruchert V."/>
            <person name="Godhe A."/>
            <person name="Topel M."/>
        </authorList>
    </citation>
    <scope>NUCLEOTIDE SEQUENCE</scope>
    <source>
        <strain evidence="5">R05AC</strain>
    </source>
</reference>
<feature type="region of interest" description="Disordered" evidence="3">
    <location>
        <begin position="89"/>
        <end position="111"/>
    </location>
</feature>
<comment type="caution">
    <text evidence="5">The sequence shown here is derived from an EMBL/GenBank/DDBJ whole genome shotgun (WGS) entry which is preliminary data.</text>
</comment>
<dbReference type="Proteomes" id="UP001224775">
    <property type="component" value="Unassembled WGS sequence"/>
</dbReference>
<feature type="compositionally biased region" description="Polar residues" evidence="3">
    <location>
        <begin position="147"/>
        <end position="157"/>
    </location>
</feature>
<dbReference type="Pfam" id="PF23744">
    <property type="entry name" value="ARM_LRRK2"/>
    <property type="match status" value="1"/>
</dbReference>
<feature type="repeat" description="ARM" evidence="2">
    <location>
        <begin position="1099"/>
        <end position="1143"/>
    </location>
</feature>
<dbReference type="InterPro" id="IPR056597">
    <property type="entry name" value="ARM_LRRK2"/>
</dbReference>
<evidence type="ECO:0000313" key="5">
    <source>
        <dbReference type="EMBL" id="KAK1747037.1"/>
    </source>
</evidence>
<feature type="region of interest" description="Disordered" evidence="3">
    <location>
        <begin position="556"/>
        <end position="585"/>
    </location>
</feature>
<feature type="compositionally biased region" description="Basic and acidic residues" evidence="3">
    <location>
        <begin position="89"/>
        <end position="103"/>
    </location>
</feature>
<dbReference type="PROSITE" id="PS50176">
    <property type="entry name" value="ARM_REPEAT"/>
    <property type="match status" value="1"/>
</dbReference>
<protein>
    <submittedName>
        <fullName evidence="5">ARM repeat-containing protein</fullName>
    </submittedName>
</protein>
<evidence type="ECO:0000256" key="3">
    <source>
        <dbReference type="SAM" id="MobiDB-lite"/>
    </source>
</evidence>
<dbReference type="InterPro" id="IPR000225">
    <property type="entry name" value="Armadillo"/>
</dbReference>
<gene>
    <name evidence="5" type="ORF">QTG54_002381</name>
</gene>
<accession>A0AAD8YKN9</accession>
<evidence type="ECO:0000256" key="1">
    <source>
        <dbReference type="ARBA" id="ARBA00022737"/>
    </source>
</evidence>
<proteinExistence type="predicted"/>
<dbReference type="PANTHER" id="PTHR22895">
    <property type="entry name" value="ARMADILLO REPEAT-CONTAINING PROTEIN 6"/>
    <property type="match status" value="1"/>
</dbReference>
<feature type="compositionally biased region" description="Low complexity" evidence="3">
    <location>
        <begin position="560"/>
        <end position="585"/>
    </location>
</feature>
<evidence type="ECO:0000256" key="2">
    <source>
        <dbReference type="PROSITE-ProRule" id="PRU00259"/>
    </source>
</evidence>
<organism evidence="5 6">
    <name type="scientific">Skeletonema marinoi</name>
    <dbReference type="NCBI Taxonomy" id="267567"/>
    <lineage>
        <taxon>Eukaryota</taxon>
        <taxon>Sar</taxon>
        <taxon>Stramenopiles</taxon>
        <taxon>Ochrophyta</taxon>
        <taxon>Bacillariophyta</taxon>
        <taxon>Coscinodiscophyceae</taxon>
        <taxon>Thalassiosirophycidae</taxon>
        <taxon>Thalassiosirales</taxon>
        <taxon>Skeletonemataceae</taxon>
        <taxon>Skeletonema</taxon>
        <taxon>Skeletonema marinoi-dohrnii complex</taxon>
    </lineage>
</organism>
<dbReference type="InterPro" id="IPR016024">
    <property type="entry name" value="ARM-type_fold"/>
</dbReference>
<sequence length="1436" mass="157038">MASHYYNQSSRGSIVADADYHELPEVLRFNKYGGVLSPQERDRVAKSKGLCNKCGKVTHKVTALRSVPLNNDDVKNGVCLICHPEQRGAVEEKKSNGREEKNNGNRLSLVRGAGSKASKLLGDVALPPMPKKASGRRRTRFKEFKQNHSQHSFQSDADGSGSNGFRSSLTRKPIFKRAPTYGHVNNATSTSNNLSAASAFSHGGVVPLSGSLSMDPLRQKHMLIKMGWQRKMSGSRRDLNKSTMKIKHDFSAPKNNEDAWDIVKEMRGNPLDIELLIRKCHELRSIGTNSAGALYEIIEVMNRHPGERNLQFAAIGALWSVSADGDDDSKAEAIDAGAATVIINALKIFPGDVNLVCWGIGALSSFAEGITGRGSLINSGVIDTLESVLEKYYKAESKVACAICYWVFRCLLLMVISYDDNFMSFMNSAAAGLTMNDVELDRDELEVFIKTLSKHNIIHLVVSAMASSSMDAQTLSTAFTFLCHVPNECYIDDEWESLSIVVPPVIQEKAYASFPVMKLLAFAIQCELMKKDPSFPSSLSGTSDAVREALGKLTPRRNRPSMLSSSTSSVDSNSRKSSSGSSRSFFGGRRASFASQNDMNSDRPPDHIITDIMIYTLSHALTYSDIVLGFTESKTALKSAIHILGADEAPMFYKISCCWIIFGVFRGSDTIKNTTFTRQAAGSIQSAMIKHQSSPHLLTIGFAALSAAGIGITHVKALVDMVLGLKSKFPDEKSLLKEACRFLSNCCESKQDVDYVLSAGGLELATILLNDEEKSQGREAVHLVYKFVLFAGSSILTLDKYHAILNVRDLAKHNVLLAAEMVYCLTKAVTVRSDAFEEEIKGSLRNSIRRLTRNDSKGILYPVAETFMFFDFVVEVSEVFGNNRNFMKCACLAIKHIALTAQRAKLKLEVERPISVVQKALANLKGLHAPIDAIWAMLGVDHASLGPDIARDVTLSMIDCINGSMGMYGHQFLESVVHASLAVLSFIFAEQKNVKRKKDVLELETVEKVVELVLAIFFSCLDKHGNFPSIFKFGFRLLQSLCDDHNTCGIIIKHGGIVAVIDAMMTNSEDVAIQTSGCIILRSLSEIDNMSAMNVVEADGVDLLLDIVTTPDTDLGVIAAAMRAILSLSLGQESRLVVEQEGGISVISEAMSEFTDSAQVQETGLATLCFLAAEVDDSFLEASSFFTTVHNALTHHQGNANVHQHGFALLEMLSLKCDAIRNNIVSSGCINCVIEAVMTKEYPSRVVANAFEILINLMIDSEGCRQMISTPEMLEATIFSMMLHIECYKIQLDGCQLLFEMCKIIDNSHIVEAGGVKASLCAMMAHSISEDIQTVACTLFCHLSPDLACLDGGSSGSNLGPNILEAILSAMDNFPGSQQVQAKGTHALEKMVERKELRDHTKSELPRIRNALRNATRVCPTECAVKASAIQTYLKQ</sequence>
<dbReference type="PANTHER" id="PTHR22895:SF0">
    <property type="entry name" value="ARMADILLO REPEAT-CONTAINING PROTEIN 6"/>
    <property type="match status" value="1"/>
</dbReference>
<dbReference type="SUPFAM" id="SSF48371">
    <property type="entry name" value="ARM repeat"/>
    <property type="match status" value="2"/>
</dbReference>
<feature type="region of interest" description="Disordered" evidence="3">
    <location>
        <begin position="143"/>
        <end position="168"/>
    </location>
</feature>
<evidence type="ECO:0000259" key="4">
    <source>
        <dbReference type="Pfam" id="PF23744"/>
    </source>
</evidence>
<feature type="domain" description="LRRK2 ARM repeat" evidence="4">
    <location>
        <begin position="1059"/>
        <end position="1210"/>
    </location>
</feature>
<dbReference type="Gene3D" id="1.25.10.10">
    <property type="entry name" value="Leucine-rich Repeat Variant"/>
    <property type="match status" value="3"/>
</dbReference>
<keyword evidence="6" id="KW-1185">Reference proteome</keyword>
<keyword evidence="1" id="KW-0677">Repeat</keyword>
<dbReference type="InterPro" id="IPR011989">
    <property type="entry name" value="ARM-like"/>
</dbReference>